<evidence type="ECO:0000256" key="1">
    <source>
        <dbReference type="ARBA" id="ARBA00009156"/>
    </source>
</evidence>
<dbReference type="PANTHER" id="PTHR43095">
    <property type="entry name" value="SUGAR KINASE"/>
    <property type="match status" value="1"/>
</dbReference>
<evidence type="ECO:0000313" key="6">
    <source>
        <dbReference type="EMBL" id="KGD65788.1"/>
    </source>
</evidence>
<dbReference type="InterPro" id="IPR000577">
    <property type="entry name" value="Carb_kinase_FGGY"/>
</dbReference>
<keyword evidence="2" id="KW-0808">Transferase</keyword>
<evidence type="ECO:0000256" key="3">
    <source>
        <dbReference type="ARBA" id="ARBA00022777"/>
    </source>
</evidence>
<proteinExistence type="inferred from homology"/>
<reference evidence="6 7" key="1">
    <citation type="submission" date="2012-09" db="EMBL/GenBank/DDBJ databases">
        <title>Genome Sequence of alkane-degrading Bacterium Alcanivorax sp. 19-m-6.</title>
        <authorList>
            <person name="Lai Q."/>
            <person name="Shao Z."/>
        </authorList>
    </citation>
    <scope>NUCLEOTIDE SEQUENCE [LARGE SCALE GENOMIC DNA]</scope>
    <source>
        <strain evidence="6 7">19-m-6</strain>
    </source>
</reference>
<dbReference type="PIRSF" id="PIRSF000538">
    <property type="entry name" value="GlpK"/>
    <property type="match status" value="1"/>
</dbReference>
<dbReference type="InterPro" id="IPR018485">
    <property type="entry name" value="FGGY_C"/>
</dbReference>
<dbReference type="GO" id="GO:0016301">
    <property type="term" value="F:kinase activity"/>
    <property type="evidence" value="ECO:0007669"/>
    <property type="project" value="UniProtKB-KW"/>
</dbReference>
<feature type="domain" description="Carbohydrate kinase FGGY C-terminal" evidence="5">
    <location>
        <begin position="263"/>
        <end position="458"/>
    </location>
</feature>
<dbReference type="InterPro" id="IPR050406">
    <property type="entry name" value="FGGY_Carb_Kinase"/>
</dbReference>
<dbReference type="CDD" id="cd07779">
    <property type="entry name" value="ASKHA_NBD_FGGY_YgcE-like"/>
    <property type="match status" value="1"/>
</dbReference>
<accession>A0A095TTR5</accession>
<organism evidence="6 7">
    <name type="scientific">Alcanivorax nanhaiticus</name>
    <dbReference type="NCBI Taxonomy" id="1177154"/>
    <lineage>
        <taxon>Bacteria</taxon>
        <taxon>Pseudomonadati</taxon>
        <taxon>Pseudomonadota</taxon>
        <taxon>Gammaproteobacteria</taxon>
        <taxon>Oceanospirillales</taxon>
        <taxon>Alcanivoracaceae</taxon>
        <taxon>Alcanivorax</taxon>
    </lineage>
</organism>
<evidence type="ECO:0000259" key="5">
    <source>
        <dbReference type="Pfam" id="PF02782"/>
    </source>
</evidence>
<dbReference type="RefSeq" id="WP_081939675.1">
    <property type="nucleotide sequence ID" value="NZ_ARXV01000003.1"/>
</dbReference>
<name>A0A095TTR5_9GAMM</name>
<dbReference type="Pfam" id="PF02782">
    <property type="entry name" value="FGGY_C"/>
    <property type="match status" value="1"/>
</dbReference>
<dbReference type="SUPFAM" id="SSF53067">
    <property type="entry name" value="Actin-like ATPase domain"/>
    <property type="match status" value="2"/>
</dbReference>
<keyword evidence="7" id="KW-1185">Reference proteome</keyword>
<dbReference type="EMBL" id="ARXV01000003">
    <property type="protein sequence ID" value="KGD65788.1"/>
    <property type="molecule type" value="Genomic_DNA"/>
</dbReference>
<dbReference type="PATRIC" id="fig|1177154.3.peg.1026"/>
<evidence type="ECO:0000259" key="4">
    <source>
        <dbReference type="Pfam" id="PF00370"/>
    </source>
</evidence>
<dbReference type="AlphaFoldDB" id="A0A095TTR5"/>
<dbReference type="Proteomes" id="UP000029444">
    <property type="component" value="Unassembled WGS sequence"/>
</dbReference>
<keyword evidence="3 6" id="KW-0418">Kinase</keyword>
<protein>
    <submittedName>
        <fullName evidence="6">Sugar kinase</fullName>
    </submittedName>
</protein>
<dbReference type="InterPro" id="IPR018484">
    <property type="entry name" value="FGGY_N"/>
</dbReference>
<comment type="caution">
    <text evidence="6">The sequence shown here is derived from an EMBL/GenBank/DDBJ whole genome shotgun (WGS) entry which is preliminary data.</text>
</comment>
<dbReference type="Gene3D" id="3.30.420.40">
    <property type="match status" value="2"/>
</dbReference>
<feature type="domain" description="Carbohydrate kinase FGGY N-terminal" evidence="4">
    <location>
        <begin position="6"/>
        <end position="253"/>
    </location>
</feature>
<dbReference type="Pfam" id="PF00370">
    <property type="entry name" value="FGGY_N"/>
    <property type="match status" value="1"/>
</dbReference>
<gene>
    <name evidence="6" type="ORF">Y5S_01012</name>
</gene>
<dbReference type="STRING" id="1177154.Y5S_01012"/>
<comment type="similarity">
    <text evidence="1">Belongs to the FGGY kinase family.</text>
</comment>
<dbReference type="PANTHER" id="PTHR43095:SF5">
    <property type="entry name" value="XYLULOSE KINASE"/>
    <property type="match status" value="1"/>
</dbReference>
<dbReference type="eggNOG" id="COG1070">
    <property type="taxonomic scope" value="Bacteria"/>
</dbReference>
<evidence type="ECO:0000256" key="2">
    <source>
        <dbReference type="ARBA" id="ARBA00022679"/>
    </source>
</evidence>
<dbReference type="GO" id="GO:0005975">
    <property type="term" value="P:carbohydrate metabolic process"/>
    <property type="evidence" value="ECO:0007669"/>
    <property type="project" value="InterPro"/>
</dbReference>
<sequence>MDAPLFLALDQGTQSARAMLFDVKGELVAKSQRQIEPYISPAPGAAEQDADYFWEELGQACQGLWLDFPDLKERVIGVSLTTQRASVVCLDARKKPLRPAIIWLDQRRTASPPRLPLWLSAPVKFLGQGETLHQFQAKAECNWLAEDEPQLWAKTAHFLLLSGYLTYRLTGELRDCTASQVGYIPYDYKRCRWAPVHDLKWKALRLKPEQLPELISPGETLGVISAAASRHTGIPQGLPVIASGADKACEVLGAGAFAPQIGNLSYGTTATFNTCNARYVEPIPFVPAYGAAAPGRYNSEIIVQRGYWMVNWFKREFAREEIDRAEQLGVAPETLFEEFLEQTPPGAMGLTLQPFWNPGVRIPGPEAKGAIVGFGDVHTRAHLYRAIIEGIAYALREGKERLEKRNGVKITHLKVSGGGSQSDAIMQVTADIFGLPAERPHTSETSGLGAAINIAVAMKVYPDYEAAVEGMTRTGKVFLPRKEFSPLYDKLYRQVYKQLYPRLAPLYRSIRHITGYPAR</sequence>
<dbReference type="OrthoDB" id="9805576at2"/>
<dbReference type="InterPro" id="IPR043129">
    <property type="entry name" value="ATPase_NBD"/>
</dbReference>
<evidence type="ECO:0000313" key="7">
    <source>
        <dbReference type="Proteomes" id="UP000029444"/>
    </source>
</evidence>